<dbReference type="AlphaFoldDB" id="A0AA35KRF0"/>
<name>A0AA35KRF0_9SAUR</name>
<evidence type="ECO:0000313" key="2">
    <source>
        <dbReference type="Proteomes" id="UP001178461"/>
    </source>
</evidence>
<evidence type="ECO:0000313" key="1">
    <source>
        <dbReference type="EMBL" id="CAI5782084.1"/>
    </source>
</evidence>
<reference evidence="1" key="1">
    <citation type="submission" date="2022-12" db="EMBL/GenBank/DDBJ databases">
        <authorList>
            <person name="Alioto T."/>
            <person name="Alioto T."/>
            <person name="Gomez Garrido J."/>
        </authorList>
    </citation>
    <scope>NUCLEOTIDE SEQUENCE</scope>
</reference>
<keyword evidence="2" id="KW-1185">Reference proteome</keyword>
<dbReference type="EMBL" id="OX395133">
    <property type="protein sequence ID" value="CAI5782084.1"/>
    <property type="molecule type" value="Genomic_DNA"/>
</dbReference>
<sequence length="99" mass="10905">MPRAVQMLFPLFLQIGQDQEGSLCLDASFPSSSYASHYMLKVTPKLGCPTIILSLDMPSTYSLGRGVGTSELKCISKQRDFLSIHMSLKTKQSFSVLSL</sequence>
<organism evidence="1 2">
    <name type="scientific">Podarcis lilfordi</name>
    <name type="common">Lilford's wall lizard</name>
    <dbReference type="NCBI Taxonomy" id="74358"/>
    <lineage>
        <taxon>Eukaryota</taxon>
        <taxon>Metazoa</taxon>
        <taxon>Chordata</taxon>
        <taxon>Craniata</taxon>
        <taxon>Vertebrata</taxon>
        <taxon>Euteleostomi</taxon>
        <taxon>Lepidosauria</taxon>
        <taxon>Squamata</taxon>
        <taxon>Bifurcata</taxon>
        <taxon>Unidentata</taxon>
        <taxon>Episquamata</taxon>
        <taxon>Laterata</taxon>
        <taxon>Lacertibaenia</taxon>
        <taxon>Lacertidae</taxon>
        <taxon>Podarcis</taxon>
    </lineage>
</organism>
<proteinExistence type="predicted"/>
<protein>
    <submittedName>
        <fullName evidence="1">Uncharacterized protein</fullName>
    </submittedName>
</protein>
<gene>
    <name evidence="1" type="ORF">PODLI_1B028876</name>
</gene>
<accession>A0AA35KRF0</accession>
<dbReference type="Proteomes" id="UP001178461">
    <property type="component" value="Chromosome 8"/>
</dbReference>